<dbReference type="InterPro" id="IPR038883">
    <property type="entry name" value="AN11006-like"/>
</dbReference>
<sequence>MAYVARYTYAERLATFREYWTDNQAAAHQLAAIGHIYDRPPLEELEHGSRCISCSAFVKKESSVKALESSCRHSSAYEKGFESFNFHHPSCIRLQVRIPLDPQAVFPGLHGGRFNELRRRFEGDNRRSDAGVTRSQRASQKSSLFTLPTELRLEIYRSILPTLDPETEILQLHRDSARVITSAGYHKAAARNTSALNVLRTCRAVNDEAMDLLYAHTTFTFASTKVLYLFLRSIGKPGRDLVKAVDVHCGGREDAIAFALLACCESLRSICIRLPRPMLLFSRAPIWVVDGMSCLLALSGIEDVRFGSCASALNGMSDAQPDAAVIRKELTRLKGVPMVTHYLERYLDTAS</sequence>
<organism evidence="2 3">
    <name type="scientific">Neohortaea acidophila</name>
    <dbReference type="NCBI Taxonomy" id="245834"/>
    <lineage>
        <taxon>Eukaryota</taxon>
        <taxon>Fungi</taxon>
        <taxon>Dikarya</taxon>
        <taxon>Ascomycota</taxon>
        <taxon>Pezizomycotina</taxon>
        <taxon>Dothideomycetes</taxon>
        <taxon>Dothideomycetidae</taxon>
        <taxon>Mycosphaerellales</taxon>
        <taxon>Teratosphaeriaceae</taxon>
        <taxon>Neohortaea</taxon>
    </lineage>
</organism>
<dbReference type="PANTHER" id="PTHR42085">
    <property type="entry name" value="F-BOX DOMAIN-CONTAINING PROTEIN"/>
    <property type="match status" value="1"/>
</dbReference>
<dbReference type="AlphaFoldDB" id="A0A6A6PY03"/>
<proteinExistence type="predicted"/>
<evidence type="ECO:0000313" key="3">
    <source>
        <dbReference type="Proteomes" id="UP000799767"/>
    </source>
</evidence>
<evidence type="ECO:0000259" key="1">
    <source>
        <dbReference type="Pfam" id="PF24864"/>
    </source>
</evidence>
<feature type="domain" description="DUF7730" evidence="1">
    <location>
        <begin position="139"/>
        <end position="234"/>
    </location>
</feature>
<accession>A0A6A6PY03</accession>
<gene>
    <name evidence="2" type="ORF">BDY17DRAFT_321875</name>
</gene>
<dbReference type="GeneID" id="54477711"/>
<dbReference type="EMBL" id="MU001633">
    <property type="protein sequence ID" value="KAF2484990.1"/>
    <property type="molecule type" value="Genomic_DNA"/>
</dbReference>
<evidence type="ECO:0000313" key="2">
    <source>
        <dbReference type="EMBL" id="KAF2484990.1"/>
    </source>
</evidence>
<dbReference type="Pfam" id="PF24864">
    <property type="entry name" value="DUF7730"/>
    <property type="match status" value="1"/>
</dbReference>
<dbReference type="PANTHER" id="PTHR42085:SF2">
    <property type="entry name" value="F-BOX DOMAIN-CONTAINING PROTEIN"/>
    <property type="match status" value="1"/>
</dbReference>
<reference evidence="2" key="1">
    <citation type="journal article" date="2020" name="Stud. Mycol.">
        <title>101 Dothideomycetes genomes: a test case for predicting lifestyles and emergence of pathogens.</title>
        <authorList>
            <person name="Haridas S."/>
            <person name="Albert R."/>
            <person name="Binder M."/>
            <person name="Bloem J."/>
            <person name="Labutti K."/>
            <person name="Salamov A."/>
            <person name="Andreopoulos B."/>
            <person name="Baker S."/>
            <person name="Barry K."/>
            <person name="Bills G."/>
            <person name="Bluhm B."/>
            <person name="Cannon C."/>
            <person name="Castanera R."/>
            <person name="Culley D."/>
            <person name="Daum C."/>
            <person name="Ezra D."/>
            <person name="Gonzalez J."/>
            <person name="Henrissat B."/>
            <person name="Kuo A."/>
            <person name="Liang C."/>
            <person name="Lipzen A."/>
            <person name="Lutzoni F."/>
            <person name="Magnuson J."/>
            <person name="Mondo S."/>
            <person name="Nolan M."/>
            <person name="Ohm R."/>
            <person name="Pangilinan J."/>
            <person name="Park H.-J."/>
            <person name="Ramirez L."/>
            <person name="Alfaro M."/>
            <person name="Sun H."/>
            <person name="Tritt A."/>
            <person name="Yoshinaga Y."/>
            <person name="Zwiers L.-H."/>
            <person name="Turgeon B."/>
            <person name="Goodwin S."/>
            <person name="Spatafora J."/>
            <person name="Crous P."/>
            <person name="Grigoriev I."/>
        </authorList>
    </citation>
    <scope>NUCLEOTIDE SEQUENCE</scope>
    <source>
        <strain evidence="2">CBS 113389</strain>
    </source>
</reference>
<dbReference type="InterPro" id="IPR056632">
    <property type="entry name" value="DUF7730"/>
</dbReference>
<keyword evidence="3" id="KW-1185">Reference proteome</keyword>
<protein>
    <recommendedName>
        <fullName evidence="1">DUF7730 domain-containing protein</fullName>
    </recommendedName>
</protein>
<dbReference type="RefSeq" id="XP_033591559.1">
    <property type="nucleotide sequence ID" value="XM_033736709.1"/>
</dbReference>
<dbReference type="OrthoDB" id="2951834at2759"/>
<name>A0A6A6PY03_9PEZI</name>
<dbReference type="Proteomes" id="UP000799767">
    <property type="component" value="Unassembled WGS sequence"/>
</dbReference>